<sequence length="270" mass="30114">MDVASLHSDVGRFLGRIQMRWRIPKEMIQIQDLAMRRLLLLSLDTLVTQRIIFRGLNGNVRKNKTATGKSQRSSSPGEICLNGTKVGIVSNTEESFTAGWCPQGPRCSVLRAMTYQRLPYAWCRSPTHDNKGDIYNRDFLRKSPSSGPHSKQVLAIIQLLPYPPCQMSITRQMGQKSWSRDCGGQSKDRGCRSLPHANLLLAGAVMLCGSTQRSYRQSLLITLHQRKDPVLRIFLKERADKIEAKVGCQCVILAFNSTGLSLSPSSPSLA</sequence>
<dbReference type="GeneID" id="37061011"/>
<organism evidence="1 2">
    <name type="scientific">Aspergillus heteromorphus CBS 117.55</name>
    <dbReference type="NCBI Taxonomy" id="1448321"/>
    <lineage>
        <taxon>Eukaryota</taxon>
        <taxon>Fungi</taxon>
        <taxon>Dikarya</taxon>
        <taxon>Ascomycota</taxon>
        <taxon>Pezizomycotina</taxon>
        <taxon>Eurotiomycetes</taxon>
        <taxon>Eurotiomycetidae</taxon>
        <taxon>Eurotiales</taxon>
        <taxon>Aspergillaceae</taxon>
        <taxon>Aspergillus</taxon>
        <taxon>Aspergillus subgen. Circumdati</taxon>
    </lineage>
</organism>
<accession>A0A317X4W7</accession>
<protein>
    <submittedName>
        <fullName evidence="1">Uncharacterized protein</fullName>
    </submittedName>
</protein>
<evidence type="ECO:0000313" key="1">
    <source>
        <dbReference type="EMBL" id="PWY91998.1"/>
    </source>
</evidence>
<dbReference type="VEuPathDB" id="FungiDB:BO70DRAFT_229"/>
<keyword evidence="2" id="KW-1185">Reference proteome</keyword>
<evidence type="ECO:0000313" key="2">
    <source>
        <dbReference type="Proteomes" id="UP000247233"/>
    </source>
</evidence>
<reference evidence="1 2" key="1">
    <citation type="submission" date="2016-12" db="EMBL/GenBank/DDBJ databases">
        <title>The genomes of Aspergillus section Nigri reveals drivers in fungal speciation.</title>
        <authorList>
            <consortium name="DOE Joint Genome Institute"/>
            <person name="Vesth T.C."/>
            <person name="Nybo J."/>
            <person name="Theobald S."/>
            <person name="Brandl J."/>
            <person name="Frisvad J.C."/>
            <person name="Nielsen K.F."/>
            <person name="Lyhne E.K."/>
            <person name="Kogle M.E."/>
            <person name="Kuo A."/>
            <person name="Riley R."/>
            <person name="Clum A."/>
            <person name="Nolan M."/>
            <person name="Lipzen A."/>
            <person name="Salamov A."/>
            <person name="Henrissat B."/>
            <person name="Wiebenga A."/>
            <person name="De Vries R.P."/>
            <person name="Grigoriev I.V."/>
            <person name="Mortensen U.H."/>
            <person name="Andersen M.R."/>
            <person name="Baker S.E."/>
        </authorList>
    </citation>
    <scope>NUCLEOTIDE SEQUENCE [LARGE SCALE GENOMIC DNA]</scope>
    <source>
        <strain evidence="1 2">CBS 117.55</strain>
    </source>
</reference>
<comment type="caution">
    <text evidence="1">The sequence shown here is derived from an EMBL/GenBank/DDBJ whole genome shotgun (WGS) entry which is preliminary data.</text>
</comment>
<dbReference type="RefSeq" id="XP_025403737.1">
    <property type="nucleotide sequence ID" value="XM_025538774.1"/>
</dbReference>
<gene>
    <name evidence="1" type="ORF">BO70DRAFT_229</name>
</gene>
<dbReference type="Proteomes" id="UP000247233">
    <property type="component" value="Unassembled WGS sequence"/>
</dbReference>
<dbReference type="AlphaFoldDB" id="A0A317X4W7"/>
<proteinExistence type="predicted"/>
<name>A0A317X4W7_9EURO</name>
<dbReference type="EMBL" id="MSFL01000001">
    <property type="protein sequence ID" value="PWY91998.1"/>
    <property type="molecule type" value="Genomic_DNA"/>
</dbReference>